<evidence type="ECO:0000313" key="6">
    <source>
        <dbReference type="EMBL" id="KAK2989827.1"/>
    </source>
</evidence>
<dbReference type="Proteomes" id="UP001187471">
    <property type="component" value="Unassembled WGS sequence"/>
</dbReference>
<keyword evidence="1" id="KW-0723">Serine/threonine-protein kinase</keyword>
<keyword evidence="4" id="KW-0418">Kinase</keyword>
<evidence type="ECO:0000256" key="4">
    <source>
        <dbReference type="ARBA" id="ARBA00022777"/>
    </source>
</evidence>
<evidence type="ECO:0000256" key="1">
    <source>
        <dbReference type="ARBA" id="ARBA00022527"/>
    </source>
</evidence>
<reference evidence="6" key="1">
    <citation type="submission" date="2022-12" db="EMBL/GenBank/DDBJ databases">
        <title>Draft genome assemblies for two species of Escallonia (Escalloniales).</title>
        <authorList>
            <person name="Chanderbali A."/>
            <person name="Dervinis C."/>
            <person name="Anghel I."/>
            <person name="Soltis D."/>
            <person name="Soltis P."/>
            <person name="Zapata F."/>
        </authorList>
    </citation>
    <scope>NUCLEOTIDE SEQUENCE</scope>
    <source>
        <strain evidence="6">UCBG92.1500</strain>
        <tissue evidence="6">Leaf</tissue>
    </source>
</reference>
<accession>A0AA88RIM6</accession>
<proteinExistence type="predicted"/>
<evidence type="ECO:0000256" key="5">
    <source>
        <dbReference type="ARBA" id="ARBA00022840"/>
    </source>
</evidence>
<evidence type="ECO:0000256" key="2">
    <source>
        <dbReference type="ARBA" id="ARBA00022679"/>
    </source>
</evidence>
<keyword evidence="7" id="KW-1185">Reference proteome</keyword>
<sequence>MLLADEMRSMLLDWPKRFHITDGIARGLFGYMSPEYAVYGLFSVKSDVFSFEDRPSMSFVVLMLGSAGGLPSPKHYKEYSC</sequence>
<keyword evidence="3" id="KW-0547">Nucleotide-binding</keyword>
<dbReference type="InterPro" id="IPR011009">
    <property type="entry name" value="Kinase-like_dom_sf"/>
</dbReference>
<dbReference type="PANTHER" id="PTHR27002:SF181">
    <property type="entry name" value="RECEPTOR-LIKE SERINE_THREONINE-PROTEIN KINASE"/>
    <property type="match status" value="1"/>
</dbReference>
<gene>
    <name evidence="6" type="ORF">RJ640_029555</name>
</gene>
<organism evidence="6 7">
    <name type="scientific">Escallonia rubra</name>
    <dbReference type="NCBI Taxonomy" id="112253"/>
    <lineage>
        <taxon>Eukaryota</taxon>
        <taxon>Viridiplantae</taxon>
        <taxon>Streptophyta</taxon>
        <taxon>Embryophyta</taxon>
        <taxon>Tracheophyta</taxon>
        <taxon>Spermatophyta</taxon>
        <taxon>Magnoliopsida</taxon>
        <taxon>eudicotyledons</taxon>
        <taxon>Gunneridae</taxon>
        <taxon>Pentapetalae</taxon>
        <taxon>asterids</taxon>
        <taxon>campanulids</taxon>
        <taxon>Escalloniales</taxon>
        <taxon>Escalloniaceae</taxon>
        <taxon>Escallonia</taxon>
    </lineage>
</organism>
<comment type="caution">
    <text evidence="6">The sequence shown here is derived from an EMBL/GenBank/DDBJ whole genome shotgun (WGS) entry which is preliminary data.</text>
</comment>
<keyword evidence="2" id="KW-0808">Transferase</keyword>
<dbReference type="GO" id="GO:0004674">
    <property type="term" value="F:protein serine/threonine kinase activity"/>
    <property type="evidence" value="ECO:0007669"/>
    <property type="project" value="UniProtKB-KW"/>
</dbReference>
<dbReference type="GO" id="GO:0005524">
    <property type="term" value="F:ATP binding"/>
    <property type="evidence" value="ECO:0007669"/>
    <property type="project" value="UniProtKB-KW"/>
</dbReference>
<evidence type="ECO:0000256" key="3">
    <source>
        <dbReference type="ARBA" id="ARBA00022741"/>
    </source>
</evidence>
<dbReference type="GO" id="GO:0005886">
    <property type="term" value="C:plasma membrane"/>
    <property type="evidence" value="ECO:0007669"/>
    <property type="project" value="TreeGrafter"/>
</dbReference>
<dbReference type="AlphaFoldDB" id="A0AA88RIM6"/>
<keyword evidence="5" id="KW-0067">ATP-binding</keyword>
<protein>
    <submittedName>
        <fullName evidence="6">Uncharacterized protein</fullName>
    </submittedName>
</protein>
<dbReference type="SUPFAM" id="SSF56112">
    <property type="entry name" value="Protein kinase-like (PK-like)"/>
    <property type="match status" value="1"/>
</dbReference>
<name>A0AA88RIM6_9ASTE</name>
<dbReference type="PANTHER" id="PTHR27002">
    <property type="entry name" value="RECEPTOR-LIKE SERINE/THREONINE-PROTEIN KINASE SD1-8"/>
    <property type="match status" value="1"/>
</dbReference>
<dbReference type="EMBL" id="JAVXUO010000696">
    <property type="protein sequence ID" value="KAK2989827.1"/>
    <property type="molecule type" value="Genomic_DNA"/>
</dbReference>
<evidence type="ECO:0000313" key="7">
    <source>
        <dbReference type="Proteomes" id="UP001187471"/>
    </source>
</evidence>